<evidence type="ECO:0000256" key="1">
    <source>
        <dbReference type="ARBA" id="ARBA00022884"/>
    </source>
</evidence>
<keyword evidence="6" id="KW-0489">Methyltransferase</keyword>
<dbReference type="CDD" id="cd00165">
    <property type="entry name" value="S4"/>
    <property type="match status" value="1"/>
</dbReference>
<dbReference type="Pfam" id="PF01479">
    <property type="entry name" value="S4"/>
    <property type="match status" value="1"/>
</dbReference>
<dbReference type="Pfam" id="PF01728">
    <property type="entry name" value="FtsJ"/>
    <property type="match status" value="1"/>
</dbReference>
<evidence type="ECO:0000313" key="6">
    <source>
        <dbReference type="EMBL" id="MBB3061813.1"/>
    </source>
</evidence>
<protein>
    <submittedName>
        <fullName evidence="6">23S rRNA (Cytidine1920-2'-O)/16S rRNA (Cytidine1409-2'-O)-methyltransferase</fullName>
        <ecNumber evidence="6">2.1.1.226</ecNumber>
        <ecNumber evidence="6">2.1.1.227</ecNumber>
    </submittedName>
</protein>
<dbReference type="GO" id="GO:0008168">
    <property type="term" value="F:methyltransferase activity"/>
    <property type="evidence" value="ECO:0007669"/>
    <property type="project" value="UniProtKB-KW"/>
</dbReference>
<proteinExistence type="inferred from homology"/>
<reference evidence="6 7" key="1">
    <citation type="submission" date="2020-08" db="EMBL/GenBank/DDBJ databases">
        <title>Genomic Encyclopedia of Type Strains, Phase III (KMG-III): the genomes of soil and plant-associated and newly described type strains.</title>
        <authorList>
            <person name="Whitman W."/>
        </authorList>
    </citation>
    <scope>NUCLEOTIDE SEQUENCE [LARGE SCALE GENOMIC DNA]</scope>
    <source>
        <strain evidence="6 7">CECT 8799</strain>
    </source>
</reference>
<evidence type="ECO:0000259" key="4">
    <source>
        <dbReference type="Pfam" id="PF01479"/>
    </source>
</evidence>
<dbReference type="EC" id="2.1.1.226" evidence="6"/>
<keyword evidence="1 3" id="KW-0694">RNA-binding</keyword>
<keyword evidence="7" id="KW-1185">Reference proteome</keyword>
<dbReference type="PIRSF" id="PIRSF005578">
    <property type="entry name" value="TlyA"/>
    <property type="match status" value="1"/>
</dbReference>
<accession>A0A7W4Z9G3</accession>
<evidence type="ECO:0000313" key="7">
    <source>
        <dbReference type="Proteomes" id="UP000535937"/>
    </source>
</evidence>
<evidence type="ECO:0000256" key="2">
    <source>
        <dbReference type="ARBA" id="ARBA00029460"/>
    </source>
</evidence>
<dbReference type="RefSeq" id="WP_183460538.1">
    <property type="nucleotide sequence ID" value="NZ_JACHWZ010000011.1"/>
</dbReference>
<dbReference type="AlphaFoldDB" id="A0A7W4Z9G3"/>
<dbReference type="SUPFAM" id="SSF55174">
    <property type="entry name" value="Alpha-L RNA-binding motif"/>
    <property type="match status" value="1"/>
</dbReference>
<name>A0A7W4Z9G3_9GAMM</name>
<dbReference type="InterPro" id="IPR002877">
    <property type="entry name" value="RNA_MeTrfase_FtsJ_dom"/>
</dbReference>
<dbReference type="PANTHER" id="PTHR32319">
    <property type="entry name" value="BACTERIAL HEMOLYSIN-LIKE PROTEIN"/>
    <property type="match status" value="1"/>
</dbReference>
<dbReference type="Proteomes" id="UP000535937">
    <property type="component" value="Unassembled WGS sequence"/>
</dbReference>
<dbReference type="CDD" id="cd02440">
    <property type="entry name" value="AdoMet_MTases"/>
    <property type="match status" value="1"/>
</dbReference>
<dbReference type="InterPro" id="IPR002942">
    <property type="entry name" value="S4_RNA-bd"/>
</dbReference>
<dbReference type="InterPro" id="IPR004538">
    <property type="entry name" value="Hemolysin_A/TlyA"/>
</dbReference>
<dbReference type="SUPFAM" id="SSF53335">
    <property type="entry name" value="S-adenosyl-L-methionine-dependent methyltransferases"/>
    <property type="match status" value="1"/>
</dbReference>
<dbReference type="PANTHER" id="PTHR32319:SF0">
    <property type="entry name" value="BACTERIAL HEMOLYSIN-LIKE PROTEIN"/>
    <property type="match status" value="1"/>
</dbReference>
<dbReference type="GO" id="GO:0032259">
    <property type="term" value="P:methylation"/>
    <property type="evidence" value="ECO:0007669"/>
    <property type="project" value="UniProtKB-KW"/>
</dbReference>
<dbReference type="EMBL" id="JACHWZ010000011">
    <property type="protein sequence ID" value="MBB3061813.1"/>
    <property type="molecule type" value="Genomic_DNA"/>
</dbReference>
<dbReference type="Gene3D" id="3.10.290.10">
    <property type="entry name" value="RNA-binding S4 domain"/>
    <property type="match status" value="1"/>
</dbReference>
<organism evidence="6 7">
    <name type="scientific">Microbulbifer rhizosphaerae</name>
    <dbReference type="NCBI Taxonomy" id="1562603"/>
    <lineage>
        <taxon>Bacteria</taxon>
        <taxon>Pseudomonadati</taxon>
        <taxon>Pseudomonadota</taxon>
        <taxon>Gammaproteobacteria</taxon>
        <taxon>Cellvibrionales</taxon>
        <taxon>Microbulbiferaceae</taxon>
        <taxon>Microbulbifer</taxon>
    </lineage>
</organism>
<feature type="domain" description="Ribosomal RNA methyltransferase FtsJ" evidence="5">
    <location>
        <begin position="63"/>
        <end position="249"/>
    </location>
</feature>
<gene>
    <name evidence="6" type="ORF">FHS09_002653</name>
</gene>
<dbReference type="InterPro" id="IPR029063">
    <property type="entry name" value="SAM-dependent_MTases_sf"/>
</dbReference>
<dbReference type="InterPro" id="IPR047048">
    <property type="entry name" value="TlyA"/>
</dbReference>
<dbReference type="GO" id="GO:0003723">
    <property type="term" value="F:RNA binding"/>
    <property type="evidence" value="ECO:0007669"/>
    <property type="project" value="UniProtKB-KW"/>
</dbReference>
<dbReference type="InterPro" id="IPR036986">
    <property type="entry name" value="S4_RNA-bd_sf"/>
</dbReference>
<comment type="similarity">
    <text evidence="2">Belongs to the TlyA family.</text>
</comment>
<dbReference type="PROSITE" id="PS50889">
    <property type="entry name" value="S4"/>
    <property type="match status" value="1"/>
</dbReference>
<dbReference type="Gene3D" id="3.40.50.150">
    <property type="entry name" value="Vaccinia Virus protein VP39"/>
    <property type="match status" value="1"/>
</dbReference>
<evidence type="ECO:0000256" key="3">
    <source>
        <dbReference type="PROSITE-ProRule" id="PRU00182"/>
    </source>
</evidence>
<evidence type="ECO:0000259" key="5">
    <source>
        <dbReference type="Pfam" id="PF01728"/>
    </source>
</evidence>
<comment type="caution">
    <text evidence="6">The sequence shown here is derived from an EMBL/GenBank/DDBJ whole genome shotgun (WGS) entry which is preliminary data.</text>
</comment>
<sequence>MTRLDLLLVQRHLASSRTHAKKLVDAGRVWLAGGAGWQPAQKAGQPVGEDWELRVEPLPEDRYVSRAGLKLAAILDYTGLDPRGWRVLDVGCSTGGFSDCLLQRGAELVVGVDVGRGQLAQKLRDDPRMRLFEGVNARNLEAAQLAPYGNDGFDAIVMDVSFISQTLILPRLPALSKPGGHLLGLVKPQFEVGPEHIGKGGLVRDEKLYPQVREKITTLCESLGLEVEAYIDSPIKGGDGNREFLLWAQKARENLL</sequence>
<dbReference type="EC" id="2.1.1.227" evidence="6"/>
<keyword evidence="6" id="KW-0808">Transferase</keyword>
<feature type="domain" description="RNA-binding S4" evidence="4">
    <location>
        <begin position="3"/>
        <end position="33"/>
    </location>
</feature>